<evidence type="ECO:0000256" key="7">
    <source>
        <dbReference type="ARBA" id="ARBA00023180"/>
    </source>
</evidence>
<dbReference type="GO" id="GO:0009505">
    <property type="term" value="C:plant-type cell wall"/>
    <property type="evidence" value="ECO:0007669"/>
    <property type="project" value="TreeGrafter"/>
</dbReference>
<dbReference type="PANTHER" id="PTHR14363:SF21">
    <property type="entry name" value="HEPARANASE-LIKE PROTEIN 1"/>
    <property type="match status" value="1"/>
</dbReference>
<organism evidence="12 13">
    <name type="scientific">Parasponia andersonii</name>
    <name type="common">Sponia andersonii</name>
    <dbReference type="NCBI Taxonomy" id="3476"/>
    <lineage>
        <taxon>Eukaryota</taxon>
        <taxon>Viridiplantae</taxon>
        <taxon>Streptophyta</taxon>
        <taxon>Embryophyta</taxon>
        <taxon>Tracheophyta</taxon>
        <taxon>Spermatophyta</taxon>
        <taxon>Magnoliopsida</taxon>
        <taxon>eudicotyledons</taxon>
        <taxon>Gunneridae</taxon>
        <taxon>Pentapetalae</taxon>
        <taxon>rosids</taxon>
        <taxon>fabids</taxon>
        <taxon>Rosales</taxon>
        <taxon>Cannabaceae</taxon>
        <taxon>Parasponia</taxon>
    </lineage>
</organism>
<keyword evidence="7" id="KW-0325">Glycoprotein</keyword>
<keyword evidence="6" id="KW-0472">Membrane</keyword>
<dbReference type="InterPro" id="IPR005199">
    <property type="entry name" value="Glyco_hydro_79"/>
</dbReference>
<dbReference type="Gene3D" id="3.20.20.80">
    <property type="entry name" value="Glycosidases"/>
    <property type="match status" value="1"/>
</dbReference>
<protein>
    <submittedName>
        <fullName evidence="12">Glycoside hydrolase</fullName>
    </submittedName>
</protein>
<dbReference type="AlphaFoldDB" id="A0A2P5D6H9"/>
<dbReference type="Pfam" id="PF03662">
    <property type="entry name" value="Glyco_hydro_79n"/>
    <property type="match status" value="1"/>
</dbReference>
<evidence type="ECO:0000256" key="2">
    <source>
        <dbReference type="ARBA" id="ARBA00009800"/>
    </source>
</evidence>
<comment type="caution">
    <text evidence="12">The sequence shown here is derived from an EMBL/GenBank/DDBJ whole genome shotgun (WGS) entry which is preliminary data.</text>
</comment>
<proteinExistence type="inferred from homology"/>
<dbReference type="Proteomes" id="UP000237105">
    <property type="component" value="Unassembled WGS sequence"/>
</dbReference>
<dbReference type="InterPro" id="IPR017853">
    <property type="entry name" value="GH"/>
</dbReference>
<comment type="subcellular location">
    <subcellularLocation>
        <location evidence="9">Lysosome membrane</location>
        <topology evidence="9">Peripheral membrane protein</topology>
    </subcellularLocation>
    <subcellularLocation>
        <location evidence="1">Secreted</location>
    </subcellularLocation>
</comment>
<gene>
    <name evidence="12" type="ORF">PanWU01x14_092140</name>
</gene>
<keyword evidence="8" id="KW-0458">Lysosome</keyword>
<keyword evidence="4 11" id="KW-0732">Signal</keyword>
<dbReference type="STRING" id="3476.A0A2P5D6H9"/>
<dbReference type="GO" id="GO:0005576">
    <property type="term" value="C:extracellular region"/>
    <property type="evidence" value="ECO:0007669"/>
    <property type="project" value="UniProtKB-SubCell"/>
</dbReference>
<evidence type="ECO:0000313" key="13">
    <source>
        <dbReference type="Proteomes" id="UP000237105"/>
    </source>
</evidence>
<keyword evidence="3" id="KW-0964">Secreted</keyword>
<dbReference type="GO" id="GO:0004566">
    <property type="term" value="F:beta-glucuronidase activity"/>
    <property type="evidence" value="ECO:0007669"/>
    <property type="project" value="TreeGrafter"/>
</dbReference>
<dbReference type="GO" id="GO:0005765">
    <property type="term" value="C:lysosomal membrane"/>
    <property type="evidence" value="ECO:0007669"/>
    <property type="project" value="UniProtKB-SubCell"/>
</dbReference>
<accession>A0A2P5D6H9</accession>
<evidence type="ECO:0000313" key="12">
    <source>
        <dbReference type="EMBL" id="PON68897.1"/>
    </source>
</evidence>
<keyword evidence="5 12" id="KW-0378">Hydrolase</keyword>
<dbReference type="EMBL" id="JXTB01000059">
    <property type="protein sequence ID" value="PON68897.1"/>
    <property type="molecule type" value="Genomic_DNA"/>
</dbReference>
<evidence type="ECO:0000256" key="11">
    <source>
        <dbReference type="SAM" id="SignalP"/>
    </source>
</evidence>
<evidence type="ECO:0000256" key="5">
    <source>
        <dbReference type="ARBA" id="ARBA00022801"/>
    </source>
</evidence>
<dbReference type="PANTHER" id="PTHR14363">
    <property type="entry name" value="HEPARANASE-RELATED"/>
    <property type="match status" value="1"/>
</dbReference>
<evidence type="ECO:0000256" key="3">
    <source>
        <dbReference type="ARBA" id="ARBA00022525"/>
    </source>
</evidence>
<evidence type="ECO:0000256" key="4">
    <source>
        <dbReference type="ARBA" id="ARBA00022729"/>
    </source>
</evidence>
<reference evidence="13" key="1">
    <citation type="submission" date="2016-06" db="EMBL/GenBank/DDBJ databases">
        <title>Parallel loss of symbiosis genes in relatives of nitrogen-fixing non-legume Parasponia.</title>
        <authorList>
            <person name="Van Velzen R."/>
            <person name="Holmer R."/>
            <person name="Bu F."/>
            <person name="Rutten L."/>
            <person name="Van Zeijl A."/>
            <person name="Liu W."/>
            <person name="Santuari L."/>
            <person name="Cao Q."/>
            <person name="Sharma T."/>
            <person name="Shen D."/>
            <person name="Roswanjaya Y."/>
            <person name="Wardhani T."/>
            <person name="Kalhor M.S."/>
            <person name="Jansen J."/>
            <person name="Van den Hoogen J."/>
            <person name="Gungor B."/>
            <person name="Hartog M."/>
            <person name="Hontelez J."/>
            <person name="Verver J."/>
            <person name="Yang W.-C."/>
            <person name="Schijlen E."/>
            <person name="Repin R."/>
            <person name="Schilthuizen M."/>
            <person name="Schranz E."/>
            <person name="Heidstra R."/>
            <person name="Miyata K."/>
            <person name="Fedorova E."/>
            <person name="Kohlen W."/>
            <person name="Bisseling T."/>
            <person name="Smit S."/>
            <person name="Geurts R."/>
        </authorList>
    </citation>
    <scope>NUCLEOTIDE SEQUENCE [LARGE SCALE GENOMIC DNA]</scope>
    <source>
        <strain evidence="13">cv. WU1-14</strain>
    </source>
</reference>
<dbReference type="SUPFAM" id="SSF51445">
    <property type="entry name" value="(Trans)glycosidases"/>
    <property type="match status" value="1"/>
</dbReference>
<comment type="function">
    <text evidence="10">Endoglycosidase which is a cell surface and extracellular matrix-degrading enzyme. Cleaves heparan sulfate proteoglycans (HSPGs) into heparan sulfate side chains and core proteoglycans.</text>
</comment>
<evidence type="ECO:0000256" key="1">
    <source>
        <dbReference type="ARBA" id="ARBA00004613"/>
    </source>
</evidence>
<keyword evidence="13" id="KW-1185">Reference proteome</keyword>
<name>A0A2P5D6H9_PARAD</name>
<evidence type="ECO:0000256" key="9">
    <source>
        <dbReference type="ARBA" id="ARBA00023765"/>
    </source>
</evidence>
<dbReference type="OrthoDB" id="726732at2759"/>
<comment type="similarity">
    <text evidence="2">Belongs to the glycosyl hydrolase 79 family.</text>
</comment>
<sequence>MEFCLPLVLFLIYLPAFFAQVQDTAYTGIVVDGTRAAAQVDTNFICATIDWWPHDKCNYNQCPWGYTSVNNLNLSHPILAKAIEAFKPLRIRIGGSLQDRVLYDVESLKDPCHPFQKRKDGLFGFSRGCLHLSRWDELNLFFRKTGAIVTFGLNALHGRHPIYRSAWGGDWDSSNAYDFIKYTVSKGYQIDTWEFGNELSGSGVGARVGAEQYGKDLIHLRRIINELYEKSEIKPSLVAPGGFYDQKWFTKLLQVTGLGVVDIVTHHIYNLGAGDDPSLINRILSPHYLNKTAATFNDLEQTIKQHGPWASAWVGESGGAYNSGGHDVSDTYVDSFWYLDQLGMAAKYNSKVYCRQSLIGGNYGLLDRKTFVPNPDYYRLDRHGIIRYSTFYLLMLSDIQTLVLFVFGSESALLWSQLMGEGVLSVKSDTSPFLRIYAHCSKGRAGITILLINLSNQTEFILKAENNLSDLHITRTTNHRQSSFTRGIMRAVSWVGRKSSDDPLYREEYHLTPANGYLRSKTMILNGTPLGITNDGNIPKLEPALIDENSPISIVHRSIKFVVLPNFDAPACA</sequence>
<feature type="chain" id="PRO_5015193624" evidence="11">
    <location>
        <begin position="20"/>
        <end position="573"/>
    </location>
</feature>
<evidence type="ECO:0000256" key="10">
    <source>
        <dbReference type="ARBA" id="ARBA00055929"/>
    </source>
</evidence>
<evidence type="ECO:0000256" key="8">
    <source>
        <dbReference type="ARBA" id="ARBA00023228"/>
    </source>
</evidence>
<feature type="signal peptide" evidence="11">
    <location>
        <begin position="1"/>
        <end position="19"/>
    </location>
</feature>
<dbReference type="FunFam" id="3.20.20.80:FF:000023">
    <property type="entry name" value="heparanase-like protein 3"/>
    <property type="match status" value="1"/>
</dbReference>
<evidence type="ECO:0000256" key="6">
    <source>
        <dbReference type="ARBA" id="ARBA00023136"/>
    </source>
</evidence>